<dbReference type="PANTHER" id="PTHR45695">
    <property type="entry name" value="LEUCOKININ RECEPTOR-RELATED"/>
    <property type="match status" value="1"/>
</dbReference>
<evidence type="ECO:0000256" key="1">
    <source>
        <dbReference type="ARBA" id="ARBA00004141"/>
    </source>
</evidence>
<dbReference type="InterPro" id="IPR000276">
    <property type="entry name" value="GPCR_Rhodpsn"/>
</dbReference>
<feature type="transmembrane region" description="Helical" evidence="9">
    <location>
        <begin position="31"/>
        <end position="61"/>
    </location>
</feature>
<feature type="transmembrane region" description="Helical" evidence="9">
    <location>
        <begin position="112"/>
        <end position="134"/>
    </location>
</feature>
<dbReference type="Proteomes" id="UP000663889">
    <property type="component" value="Unassembled WGS sequence"/>
</dbReference>
<keyword evidence="2 9" id="KW-0812">Transmembrane</keyword>
<sequence length="557" mass="63817">MTALNNDEIVNTVNGFPPQASYLLVNPKTQPIFTCIIIILKVYPVLVLILGSFGNLLSFFVLIRANMRRYSTFCYLACLALVDLGVILTFCINFILLYHFNNDIQNEPFTCNLFAFCIYFLPQYSSWILVAVSIDRVISAKYLRLAKTWSKPKHSVLVTLLLGLFLAMLNSHFFLYENNSFKQKHQQQNIQNNQTTFGKYFTTDTLVHQDSNEFSLNSFPTPRVTSSSSLAYKSFTTSTVSSIYRDTTLQERYDEYTTMSQEVILSLDVNIIHCSLENSPEHAKLHFFWIWIDLLMNVFLPFTAMIACTIIIILTLVRSSTRAGSTSVRRSRRRRNISVMLITVNLVFICLTAPIVIYLSVQPYVKDKKNAYRRLISILIKILCIILMNLNHSVNIIIYSVTAKEFRSEMNNFLHALLYFFIGRPINANDLAYLHDDRTIISRLRRLRHNLFKCCRVQMISNSTNTTDSGGFPHTTVCSTNKFSSRKDSTFGNKSNKCKQLDQNGKRQSSVVRYSEAYASQRTSHLLAIQLQPDPVSSSVFEQEDLSLHGTSNSTEH</sequence>
<evidence type="ECO:0000256" key="2">
    <source>
        <dbReference type="ARBA" id="ARBA00022692"/>
    </source>
</evidence>
<dbReference type="InterPro" id="IPR017452">
    <property type="entry name" value="GPCR_Rhodpsn_7TM"/>
</dbReference>
<organism evidence="11 12">
    <name type="scientific">Rotaria sordida</name>
    <dbReference type="NCBI Taxonomy" id="392033"/>
    <lineage>
        <taxon>Eukaryota</taxon>
        <taxon>Metazoa</taxon>
        <taxon>Spiralia</taxon>
        <taxon>Gnathifera</taxon>
        <taxon>Rotifera</taxon>
        <taxon>Eurotatoria</taxon>
        <taxon>Bdelloidea</taxon>
        <taxon>Philodinida</taxon>
        <taxon>Philodinidae</taxon>
        <taxon>Rotaria</taxon>
    </lineage>
</organism>
<comment type="caution">
    <text evidence="11">The sequence shown here is derived from an EMBL/GenBank/DDBJ whole genome shotgun (WGS) entry which is preliminary data.</text>
</comment>
<dbReference type="AlphaFoldDB" id="A0A814M5J8"/>
<feature type="region of interest" description="Disordered" evidence="8">
    <location>
        <begin position="485"/>
        <end position="504"/>
    </location>
</feature>
<proteinExistence type="predicted"/>
<evidence type="ECO:0000313" key="11">
    <source>
        <dbReference type="EMBL" id="CAF1073531.1"/>
    </source>
</evidence>
<feature type="transmembrane region" description="Helical" evidence="9">
    <location>
        <begin position="288"/>
        <end position="317"/>
    </location>
</feature>
<evidence type="ECO:0000256" key="4">
    <source>
        <dbReference type="ARBA" id="ARBA00023040"/>
    </source>
</evidence>
<feature type="transmembrane region" description="Helical" evidence="9">
    <location>
        <begin position="337"/>
        <end position="359"/>
    </location>
</feature>
<evidence type="ECO:0000256" key="7">
    <source>
        <dbReference type="ARBA" id="ARBA00023224"/>
    </source>
</evidence>
<dbReference type="GO" id="GO:0004930">
    <property type="term" value="F:G protein-coupled receptor activity"/>
    <property type="evidence" value="ECO:0007669"/>
    <property type="project" value="UniProtKB-KW"/>
</dbReference>
<feature type="transmembrane region" description="Helical" evidence="9">
    <location>
        <begin position="155"/>
        <end position="175"/>
    </location>
</feature>
<dbReference type="PROSITE" id="PS50262">
    <property type="entry name" value="G_PROTEIN_RECEP_F1_2"/>
    <property type="match status" value="1"/>
</dbReference>
<evidence type="ECO:0000256" key="5">
    <source>
        <dbReference type="ARBA" id="ARBA00023136"/>
    </source>
</evidence>
<feature type="domain" description="G-protein coupled receptors family 1 profile" evidence="10">
    <location>
        <begin position="54"/>
        <end position="399"/>
    </location>
</feature>
<reference evidence="11" key="1">
    <citation type="submission" date="2021-02" db="EMBL/GenBank/DDBJ databases">
        <authorList>
            <person name="Nowell W R."/>
        </authorList>
    </citation>
    <scope>NUCLEOTIDE SEQUENCE</scope>
</reference>
<dbReference type="PRINTS" id="PR00237">
    <property type="entry name" value="GPCRRHODOPSN"/>
</dbReference>
<evidence type="ECO:0000256" key="3">
    <source>
        <dbReference type="ARBA" id="ARBA00022989"/>
    </source>
</evidence>
<dbReference type="Gene3D" id="1.20.1070.10">
    <property type="entry name" value="Rhodopsin 7-helix transmembrane proteins"/>
    <property type="match status" value="2"/>
</dbReference>
<comment type="subcellular location">
    <subcellularLocation>
        <location evidence="1">Membrane</location>
        <topology evidence="1">Multi-pass membrane protein</topology>
    </subcellularLocation>
</comment>
<gene>
    <name evidence="11" type="ORF">SEV965_LOCUS14481</name>
</gene>
<name>A0A814M5J8_9BILA</name>
<protein>
    <recommendedName>
        <fullName evidence="10">G-protein coupled receptors family 1 profile domain-containing protein</fullName>
    </recommendedName>
</protein>
<feature type="transmembrane region" description="Helical" evidence="9">
    <location>
        <begin position="73"/>
        <end position="100"/>
    </location>
</feature>
<evidence type="ECO:0000256" key="8">
    <source>
        <dbReference type="SAM" id="MobiDB-lite"/>
    </source>
</evidence>
<dbReference type="EMBL" id="CAJNOU010000723">
    <property type="protein sequence ID" value="CAF1073531.1"/>
    <property type="molecule type" value="Genomic_DNA"/>
</dbReference>
<dbReference type="SUPFAM" id="SSF81321">
    <property type="entry name" value="Family A G protein-coupled receptor-like"/>
    <property type="match status" value="1"/>
</dbReference>
<evidence type="ECO:0000313" key="12">
    <source>
        <dbReference type="Proteomes" id="UP000663889"/>
    </source>
</evidence>
<evidence type="ECO:0000256" key="6">
    <source>
        <dbReference type="ARBA" id="ARBA00023170"/>
    </source>
</evidence>
<evidence type="ECO:0000256" key="9">
    <source>
        <dbReference type="SAM" id="Phobius"/>
    </source>
</evidence>
<dbReference type="GO" id="GO:0005886">
    <property type="term" value="C:plasma membrane"/>
    <property type="evidence" value="ECO:0007669"/>
    <property type="project" value="TreeGrafter"/>
</dbReference>
<feature type="transmembrane region" description="Helical" evidence="9">
    <location>
        <begin position="371"/>
        <end position="390"/>
    </location>
</feature>
<keyword evidence="6" id="KW-0675">Receptor</keyword>
<keyword evidence="4" id="KW-0297">G-protein coupled receptor</keyword>
<keyword evidence="3 9" id="KW-1133">Transmembrane helix</keyword>
<accession>A0A814M5J8</accession>
<dbReference type="Pfam" id="PF00001">
    <property type="entry name" value="7tm_1"/>
    <property type="match status" value="2"/>
</dbReference>
<dbReference type="PANTHER" id="PTHR45695:SF9">
    <property type="entry name" value="LEUCOKININ RECEPTOR"/>
    <property type="match status" value="1"/>
</dbReference>
<evidence type="ECO:0000259" key="10">
    <source>
        <dbReference type="PROSITE" id="PS50262"/>
    </source>
</evidence>
<keyword evidence="5 9" id="KW-0472">Membrane</keyword>
<keyword evidence="7" id="KW-0807">Transducer</keyword>